<evidence type="ECO:0000313" key="10">
    <source>
        <dbReference type="Proteomes" id="UP000642094"/>
    </source>
</evidence>
<evidence type="ECO:0000256" key="1">
    <source>
        <dbReference type="ARBA" id="ARBA00004651"/>
    </source>
</evidence>
<dbReference type="Proteomes" id="UP000642094">
    <property type="component" value="Unassembled WGS sequence"/>
</dbReference>
<dbReference type="Gene3D" id="1.10.3720.10">
    <property type="entry name" value="MetI-like"/>
    <property type="match status" value="1"/>
</dbReference>
<evidence type="ECO:0000256" key="7">
    <source>
        <dbReference type="RuleBase" id="RU363032"/>
    </source>
</evidence>
<evidence type="ECO:0000256" key="3">
    <source>
        <dbReference type="ARBA" id="ARBA00022475"/>
    </source>
</evidence>
<sequence length="285" mass="30973">MDYSPPMTKRRSQSNPIMMIAKNLLPNQDIQAFVLFLFILASILIFWEVGANAGWFSPLMPSASQTLSDFWGWISNPFYVKGTNDRGIGWHLITSLRRVAIGFTLGAAIAIPSGVLIGLFPVVAKAVDPFIQILKPVSPLAWLPIGLGLIKDSESTAIFVIAITSLWPTLINTKFGVSNVDPTYIDVTRTLGASPWRTITKVILPAAAPSIVSGMRISAGIAWLVIVAAEILIGGTGVGYFVWNEWNNLSITSIITAILLIGAIGLIIDRLFGLLQHWVSFGREV</sequence>
<dbReference type="Pfam" id="PF00528">
    <property type="entry name" value="BPD_transp_1"/>
    <property type="match status" value="1"/>
</dbReference>
<dbReference type="InterPro" id="IPR035906">
    <property type="entry name" value="MetI-like_sf"/>
</dbReference>
<dbReference type="PANTHER" id="PTHR30151:SF7">
    <property type="entry name" value="NITRATE IMPORT PERMEASE PROTEIN NRTB"/>
    <property type="match status" value="1"/>
</dbReference>
<feature type="transmembrane region" description="Helical" evidence="7">
    <location>
        <begin position="249"/>
        <end position="268"/>
    </location>
</feature>
<dbReference type="SUPFAM" id="SSF161098">
    <property type="entry name" value="MetI-like"/>
    <property type="match status" value="1"/>
</dbReference>
<keyword evidence="6 7" id="KW-0472">Membrane</keyword>
<dbReference type="PROSITE" id="PS50928">
    <property type="entry name" value="ABC_TM1"/>
    <property type="match status" value="1"/>
</dbReference>
<reference evidence="9 10" key="1">
    <citation type="journal article" date="2020" name="ISME J.">
        <title>Comparative genomics reveals insights into cyanobacterial evolution and habitat adaptation.</title>
        <authorList>
            <person name="Chen M.Y."/>
            <person name="Teng W.K."/>
            <person name="Zhao L."/>
            <person name="Hu C.X."/>
            <person name="Zhou Y.K."/>
            <person name="Han B.P."/>
            <person name="Song L.R."/>
            <person name="Shu W.S."/>
        </authorList>
    </citation>
    <scope>NUCLEOTIDE SEQUENCE [LARGE SCALE GENOMIC DNA]</scope>
    <source>
        <strain evidence="9 10">FACHB-723</strain>
    </source>
</reference>
<organism evidence="9 10">
    <name type="scientific">Pseudanabaena mucicola FACHB-723</name>
    <dbReference type="NCBI Taxonomy" id="2692860"/>
    <lineage>
        <taxon>Bacteria</taxon>
        <taxon>Bacillati</taxon>
        <taxon>Cyanobacteriota</taxon>
        <taxon>Cyanophyceae</taxon>
        <taxon>Pseudanabaenales</taxon>
        <taxon>Pseudanabaenaceae</taxon>
        <taxon>Pseudanabaena</taxon>
    </lineage>
</organism>
<keyword evidence="5 7" id="KW-1133">Transmembrane helix</keyword>
<gene>
    <name evidence="9" type="ORF">H6F41_00660</name>
</gene>
<keyword evidence="3" id="KW-1003">Cell membrane</keyword>
<evidence type="ECO:0000256" key="4">
    <source>
        <dbReference type="ARBA" id="ARBA00022692"/>
    </source>
</evidence>
<name>A0ABR7ZRW9_9CYAN</name>
<keyword evidence="10" id="KW-1185">Reference proteome</keyword>
<comment type="subcellular location">
    <subcellularLocation>
        <location evidence="1 7">Cell membrane</location>
        <topology evidence="1 7">Multi-pass membrane protein</topology>
    </subcellularLocation>
</comment>
<comment type="similarity">
    <text evidence="7">Belongs to the binding-protein-dependent transport system permease family.</text>
</comment>
<evidence type="ECO:0000256" key="6">
    <source>
        <dbReference type="ARBA" id="ARBA00023136"/>
    </source>
</evidence>
<protein>
    <submittedName>
        <fullName evidence="9">ABC transporter permease</fullName>
    </submittedName>
</protein>
<feature type="transmembrane region" description="Helical" evidence="7">
    <location>
        <begin position="32"/>
        <end position="50"/>
    </location>
</feature>
<evidence type="ECO:0000256" key="2">
    <source>
        <dbReference type="ARBA" id="ARBA00022448"/>
    </source>
</evidence>
<proteinExistence type="inferred from homology"/>
<keyword evidence="4 7" id="KW-0812">Transmembrane</keyword>
<feature type="transmembrane region" description="Helical" evidence="7">
    <location>
        <begin position="99"/>
        <end position="124"/>
    </location>
</feature>
<evidence type="ECO:0000256" key="5">
    <source>
        <dbReference type="ARBA" id="ARBA00022989"/>
    </source>
</evidence>
<feature type="transmembrane region" description="Helical" evidence="7">
    <location>
        <begin position="221"/>
        <end position="243"/>
    </location>
</feature>
<feature type="domain" description="ABC transmembrane type-1" evidence="8">
    <location>
        <begin position="92"/>
        <end position="272"/>
    </location>
</feature>
<dbReference type="CDD" id="cd06261">
    <property type="entry name" value="TM_PBP2"/>
    <property type="match status" value="1"/>
</dbReference>
<dbReference type="EMBL" id="JACJQB010000001">
    <property type="protein sequence ID" value="MBD2186651.1"/>
    <property type="molecule type" value="Genomic_DNA"/>
</dbReference>
<comment type="caution">
    <text evidence="9">The sequence shown here is derived from an EMBL/GenBank/DDBJ whole genome shotgun (WGS) entry which is preliminary data.</text>
</comment>
<accession>A0ABR7ZRW9</accession>
<dbReference type="PANTHER" id="PTHR30151">
    <property type="entry name" value="ALKANE SULFONATE ABC TRANSPORTER-RELATED, MEMBRANE SUBUNIT"/>
    <property type="match status" value="1"/>
</dbReference>
<evidence type="ECO:0000313" key="9">
    <source>
        <dbReference type="EMBL" id="MBD2186651.1"/>
    </source>
</evidence>
<dbReference type="InterPro" id="IPR000515">
    <property type="entry name" value="MetI-like"/>
</dbReference>
<keyword evidence="2 7" id="KW-0813">Transport</keyword>
<evidence type="ECO:0000259" key="8">
    <source>
        <dbReference type="PROSITE" id="PS50928"/>
    </source>
</evidence>